<accession>A0ACC0AVS9</accession>
<name>A0ACC0AVS9_CATRO</name>
<reference evidence="2" key="1">
    <citation type="journal article" date="2023" name="Nat. Plants">
        <title>Single-cell RNA sequencing provides a high-resolution roadmap for understanding the multicellular compartmentation of specialized metabolism.</title>
        <authorList>
            <person name="Sun S."/>
            <person name="Shen X."/>
            <person name="Li Y."/>
            <person name="Li Y."/>
            <person name="Wang S."/>
            <person name="Li R."/>
            <person name="Zhang H."/>
            <person name="Shen G."/>
            <person name="Guo B."/>
            <person name="Wei J."/>
            <person name="Xu J."/>
            <person name="St-Pierre B."/>
            <person name="Chen S."/>
            <person name="Sun C."/>
        </authorList>
    </citation>
    <scope>NUCLEOTIDE SEQUENCE [LARGE SCALE GENOMIC DNA]</scope>
</reference>
<dbReference type="Proteomes" id="UP001060085">
    <property type="component" value="Linkage Group LG05"/>
</dbReference>
<evidence type="ECO:0000313" key="2">
    <source>
        <dbReference type="Proteomes" id="UP001060085"/>
    </source>
</evidence>
<organism evidence="1 2">
    <name type="scientific">Catharanthus roseus</name>
    <name type="common">Madagascar periwinkle</name>
    <name type="synonym">Vinca rosea</name>
    <dbReference type="NCBI Taxonomy" id="4058"/>
    <lineage>
        <taxon>Eukaryota</taxon>
        <taxon>Viridiplantae</taxon>
        <taxon>Streptophyta</taxon>
        <taxon>Embryophyta</taxon>
        <taxon>Tracheophyta</taxon>
        <taxon>Spermatophyta</taxon>
        <taxon>Magnoliopsida</taxon>
        <taxon>eudicotyledons</taxon>
        <taxon>Gunneridae</taxon>
        <taxon>Pentapetalae</taxon>
        <taxon>asterids</taxon>
        <taxon>lamiids</taxon>
        <taxon>Gentianales</taxon>
        <taxon>Apocynaceae</taxon>
        <taxon>Rauvolfioideae</taxon>
        <taxon>Vinceae</taxon>
        <taxon>Catharanthinae</taxon>
        <taxon>Catharanthus</taxon>
    </lineage>
</organism>
<dbReference type="EMBL" id="CM044705">
    <property type="protein sequence ID" value="KAI5665157.1"/>
    <property type="molecule type" value="Genomic_DNA"/>
</dbReference>
<proteinExistence type="predicted"/>
<evidence type="ECO:0000313" key="1">
    <source>
        <dbReference type="EMBL" id="KAI5665157.1"/>
    </source>
</evidence>
<gene>
    <name evidence="1" type="ORF">M9H77_24480</name>
</gene>
<protein>
    <submittedName>
        <fullName evidence="1">Uncharacterized protein</fullName>
    </submittedName>
</protein>
<sequence length="291" mass="33364">MGFLSQNQNQRVEVSLLNAFWLDNKFTLQESFKKQLKDVFEAEAKEADFKNKADEVVKEANSWAKSATRGSIQDILKPEDINSDDTMLVLANALYFKGVWPIEEKFNKENTKEGKFFLLNGDEVLVPFMSKRINHASSSYGTFDGFDVLKLKYANREFSMYFFLPNKKDGLQDLLNEFKTSPKTLDSNLYAAEIVEVRIPKFKFEYSVTGASTMKDMGLTLPFNPNCMDFDKMVEQNYDDLPIYISDIVQKAYIEVNEELPDILIAVLGPVAHVLVLQELHILWQIILSCS</sequence>
<comment type="caution">
    <text evidence="1">The sequence shown here is derived from an EMBL/GenBank/DDBJ whole genome shotgun (WGS) entry which is preliminary data.</text>
</comment>
<keyword evidence="2" id="KW-1185">Reference proteome</keyword>